<evidence type="ECO:0000256" key="3">
    <source>
        <dbReference type="ARBA" id="ARBA00022723"/>
    </source>
</evidence>
<keyword evidence="6 10" id="KW-0378">Hydrolase</keyword>
<sequence>MTTNNQNSSNHNEGKHDSHLLSDTCSVQETIIESNTLSVEEQLDGTVQDLQGLGFDEAWSSTWESWIQELQESTARRYAGQLVPARVALAHKHLYRVVSAEGEWLAELSGQARAGMALLSDWPTVGDWVAVAPRQAEGRATIVGVLPRRSTFGRKVAGGRRDTQIVAANADIALLVTSMSRDFEPRRLERYAALAWDSGAMPAVVLTKSDEADDPELFEAQAMQAVPGVDVYRVSAMTGEGMDELRARIAPGMTVVLVGSSGVGKSTLANALTGTEQMLTQAARSDDDRGRHTTTHRELLRLQGGAWLIDTPGMREVGMTAIDSEGLSNTFEDIESLAEQCRFSDCKHEREPGCAVREAIHTGELDSSRLRGYQKLQREIAYMRRSENAQLARQHVQNNKKLSKMSSRPSKRR</sequence>
<keyword evidence="4 10" id="KW-0699">rRNA-binding</keyword>
<evidence type="ECO:0000256" key="8">
    <source>
        <dbReference type="ARBA" id="ARBA00022884"/>
    </source>
</evidence>
<dbReference type="EMBL" id="LS992241">
    <property type="protein sequence ID" value="SYX86057.1"/>
    <property type="molecule type" value="Genomic_DNA"/>
</dbReference>
<dbReference type="Proteomes" id="UP000304148">
    <property type="component" value="Chromosome"/>
</dbReference>
<evidence type="ECO:0000259" key="13">
    <source>
        <dbReference type="PROSITE" id="PS51721"/>
    </source>
</evidence>
<dbReference type="HAMAP" id="MF_01820">
    <property type="entry name" value="GTPase_RsgA"/>
    <property type="match status" value="1"/>
</dbReference>
<dbReference type="PANTHER" id="PTHR32120">
    <property type="entry name" value="SMALL RIBOSOMAL SUBUNIT BIOGENESIS GTPASE RSGA"/>
    <property type="match status" value="1"/>
</dbReference>
<name>A0A383RG29_PAEAL</name>
<evidence type="ECO:0000256" key="2">
    <source>
        <dbReference type="ARBA" id="ARBA00022517"/>
    </source>
</evidence>
<comment type="subcellular location">
    <subcellularLocation>
        <location evidence="10">Cytoplasm</location>
    </subcellularLocation>
</comment>
<evidence type="ECO:0000256" key="9">
    <source>
        <dbReference type="ARBA" id="ARBA00023134"/>
    </source>
</evidence>
<feature type="domain" description="CP-type G" evidence="13">
    <location>
        <begin position="160"/>
        <end position="317"/>
    </location>
</feature>
<accession>A0A383RG29</accession>
<keyword evidence="2 10" id="KW-0690">Ribosome biogenesis</keyword>
<dbReference type="NCBIfam" id="TIGR00157">
    <property type="entry name" value="ribosome small subunit-dependent GTPase A"/>
    <property type="match status" value="1"/>
</dbReference>
<dbReference type="RefSeq" id="WP_138188050.1">
    <property type="nucleotide sequence ID" value="NZ_LS992241.1"/>
</dbReference>
<feature type="domain" description="EngC GTPase" evidence="12">
    <location>
        <begin position="168"/>
        <end position="315"/>
    </location>
</feature>
<comment type="cofactor">
    <cofactor evidence="10">
        <name>Zn(2+)</name>
        <dbReference type="ChEBI" id="CHEBI:29105"/>
    </cofactor>
    <text evidence="10">Binds 1 zinc ion per subunit.</text>
</comment>
<feature type="binding site" evidence="10">
    <location>
        <position position="341"/>
    </location>
    <ligand>
        <name>Zn(2+)</name>
        <dbReference type="ChEBI" id="CHEBI:29105"/>
    </ligand>
</feature>
<dbReference type="GO" id="GO:0042274">
    <property type="term" value="P:ribosomal small subunit biogenesis"/>
    <property type="evidence" value="ECO:0007669"/>
    <property type="project" value="UniProtKB-UniRule"/>
</dbReference>
<dbReference type="EC" id="3.6.1.-" evidence="10"/>
<protein>
    <recommendedName>
        <fullName evidence="10">Small ribosomal subunit biogenesis GTPase RsgA</fullName>
        <ecNumber evidence="10">3.6.1.-</ecNumber>
    </recommendedName>
</protein>
<feature type="binding site" evidence="10">
    <location>
        <begin position="259"/>
        <end position="267"/>
    </location>
    <ligand>
        <name>GTP</name>
        <dbReference type="ChEBI" id="CHEBI:37565"/>
    </ligand>
</feature>
<dbReference type="Gene3D" id="1.10.40.50">
    <property type="entry name" value="Probable gtpase engc, domain 3"/>
    <property type="match status" value="1"/>
</dbReference>
<comment type="function">
    <text evidence="10">One of several proteins that assist in the late maturation steps of the functional core of the 30S ribosomal subunit. Helps release RbfA from mature subunits. May play a role in the assembly of ribosomal proteins into the subunit. Circularly permuted GTPase that catalyzes slow GTP hydrolysis, GTPase activity is stimulated by the 30S ribosomal subunit.</text>
</comment>
<evidence type="ECO:0000256" key="1">
    <source>
        <dbReference type="ARBA" id="ARBA00022490"/>
    </source>
</evidence>
<evidence type="ECO:0000256" key="10">
    <source>
        <dbReference type="HAMAP-Rule" id="MF_01820"/>
    </source>
</evidence>
<reference evidence="15" key="1">
    <citation type="submission" date="2018-08" db="EMBL/GenBank/DDBJ databases">
        <authorList>
            <person name="Chevrot R."/>
        </authorList>
    </citation>
    <scope>NUCLEOTIDE SEQUENCE [LARGE SCALE GENOMIC DNA]</scope>
</reference>
<keyword evidence="7 10" id="KW-0862">Zinc</keyword>
<dbReference type="InterPro" id="IPR027417">
    <property type="entry name" value="P-loop_NTPase"/>
</dbReference>
<dbReference type="Gene3D" id="3.40.50.300">
    <property type="entry name" value="P-loop containing nucleotide triphosphate hydrolases"/>
    <property type="match status" value="1"/>
</dbReference>
<evidence type="ECO:0000256" key="11">
    <source>
        <dbReference type="SAM" id="MobiDB-lite"/>
    </source>
</evidence>
<feature type="region of interest" description="Disordered" evidence="11">
    <location>
        <begin position="390"/>
        <end position="413"/>
    </location>
</feature>
<dbReference type="Pfam" id="PF03193">
    <property type="entry name" value="RsgA_GTPase"/>
    <property type="match status" value="1"/>
</dbReference>
<keyword evidence="3 10" id="KW-0479">Metal-binding</keyword>
<dbReference type="GO" id="GO:0019843">
    <property type="term" value="F:rRNA binding"/>
    <property type="evidence" value="ECO:0007669"/>
    <property type="project" value="UniProtKB-KW"/>
</dbReference>
<keyword evidence="1 10" id="KW-0963">Cytoplasm</keyword>
<keyword evidence="9 10" id="KW-0342">GTP-binding</keyword>
<dbReference type="CDD" id="cd01854">
    <property type="entry name" value="YjeQ_EngC"/>
    <property type="match status" value="1"/>
</dbReference>
<dbReference type="InterPro" id="IPR004881">
    <property type="entry name" value="Ribosome_biogen_GTPase_RsgA"/>
</dbReference>
<dbReference type="InterPro" id="IPR030378">
    <property type="entry name" value="G_CP_dom"/>
</dbReference>
<dbReference type="GO" id="GO:0003924">
    <property type="term" value="F:GTPase activity"/>
    <property type="evidence" value="ECO:0007669"/>
    <property type="project" value="UniProtKB-UniRule"/>
</dbReference>
<feature type="binding site" evidence="10">
    <location>
        <position position="346"/>
    </location>
    <ligand>
        <name>Zn(2+)</name>
        <dbReference type="ChEBI" id="CHEBI:29105"/>
    </ligand>
</feature>
<dbReference type="GO" id="GO:0046872">
    <property type="term" value="F:metal ion binding"/>
    <property type="evidence" value="ECO:0007669"/>
    <property type="project" value="UniProtKB-KW"/>
</dbReference>
<feature type="binding site" evidence="10">
    <location>
        <position position="348"/>
    </location>
    <ligand>
        <name>Zn(2+)</name>
        <dbReference type="ChEBI" id="CHEBI:29105"/>
    </ligand>
</feature>
<dbReference type="PROSITE" id="PS50936">
    <property type="entry name" value="ENGC_GTPASE"/>
    <property type="match status" value="1"/>
</dbReference>
<evidence type="ECO:0000256" key="7">
    <source>
        <dbReference type="ARBA" id="ARBA00022833"/>
    </source>
</evidence>
<evidence type="ECO:0000256" key="6">
    <source>
        <dbReference type="ARBA" id="ARBA00022801"/>
    </source>
</evidence>
<evidence type="ECO:0000313" key="14">
    <source>
        <dbReference type="EMBL" id="SYX86057.1"/>
    </source>
</evidence>
<feature type="region of interest" description="Disordered" evidence="11">
    <location>
        <begin position="1"/>
        <end position="20"/>
    </location>
</feature>
<evidence type="ECO:0000313" key="15">
    <source>
        <dbReference type="Proteomes" id="UP000304148"/>
    </source>
</evidence>
<gene>
    <name evidence="10 14" type="primary">rsgA</name>
    <name evidence="14" type="ORF">PBLR_14479</name>
</gene>
<evidence type="ECO:0000256" key="4">
    <source>
        <dbReference type="ARBA" id="ARBA00022730"/>
    </source>
</evidence>
<keyword evidence="8 10" id="KW-0694">RNA-binding</keyword>
<feature type="binding site" evidence="10">
    <location>
        <position position="354"/>
    </location>
    <ligand>
        <name>Zn(2+)</name>
        <dbReference type="ChEBI" id="CHEBI:29105"/>
    </ligand>
</feature>
<dbReference type="SUPFAM" id="SSF52540">
    <property type="entry name" value="P-loop containing nucleoside triphosphate hydrolases"/>
    <property type="match status" value="1"/>
</dbReference>
<proteinExistence type="inferred from homology"/>
<comment type="subunit">
    <text evidence="10">Monomer. Associates with 30S ribosomal subunit, binds 16S rRNA.</text>
</comment>
<feature type="compositionally biased region" description="Polar residues" evidence="11">
    <location>
        <begin position="1"/>
        <end position="11"/>
    </location>
</feature>
<dbReference type="AlphaFoldDB" id="A0A383RG29"/>
<dbReference type="GO" id="GO:0005525">
    <property type="term" value="F:GTP binding"/>
    <property type="evidence" value="ECO:0007669"/>
    <property type="project" value="UniProtKB-UniRule"/>
</dbReference>
<evidence type="ECO:0000259" key="12">
    <source>
        <dbReference type="PROSITE" id="PS50936"/>
    </source>
</evidence>
<dbReference type="PROSITE" id="PS51721">
    <property type="entry name" value="G_CP"/>
    <property type="match status" value="1"/>
</dbReference>
<organism evidence="14 15">
    <name type="scientific">Paenibacillus alvei</name>
    <name type="common">Bacillus alvei</name>
    <dbReference type="NCBI Taxonomy" id="44250"/>
    <lineage>
        <taxon>Bacteria</taxon>
        <taxon>Bacillati</taxon>
        <taxon>Bacillota</taxon>
        <taxon>Bacilli</taxon>
        <taxon>Bacillales</taxon>
        <taxon>Paenibacillaceae</taxon>
        <taxon>Paenibacillus</taxon>
    </lineage>
</organism>
<feature type="binding site" evidence="10">
    <location>
        <begin position="207"/>
        <end position="210"/>
    </location>
    <ligand>
        <name>GTP</name>
        <dbReference type="ChEBI" id="CHEBI:37565"/>
    </ligand>
</feature>
<keyword evidence="5 10" id="KW-0547">Nucleotide-binding</keyword>
<comment type="similarity">
    <text evidence="10">Belongs to the TRAFAC class YlqF/YawG GTPase family. RsgA subfamily.</text>
</comment>
<dbReference type="PANTHER" id="PTHR32120:SF10">
    <property type="entry name" value="SMALL RIBOSOMAL SUBUNIT BIOGENESIS GTPASE RSGA"/>
    <property type="match status" value="1"/>
</dbReference>
<dbReference type="GO" id="GO:0005737">
    <property type="term" value="C:cytoplasm"/>
    <property type="evidence" value="ECO:0007669"/>
    <property type="project" value="UniProtKB-SubCell"/>
</dbReference>
<dbReference type="InterPro" id="IPR010914">
    <property type="entry name" value="RsgA_GTPase_dom"/>
</dbReference>
<evidence type="ECO:0000256" key="5">
    <source>
        <dbReference type="ARBA" id="ARBA00022741"/>
    </source>
</evidence>